<dbReference type="Pfam" id="PF01261">
    <property type="entry name" value="AP_endonuc_2"/>
    <property type="match status" value="1"/>
</dbReference>
<dbReference type="SUPFAM" id="SSF51658">
    <property type="entry name" value="Xylose isomerase-like"/>
    <property type="match status" value="1"/>
</dbReference>
<gene>
    <name evidence="2" type="ORF">ABVK50_02300</name>
</gene>
<evidence type="ECO:0000313" key="2">
    <source>
        <dbReference type="EMBL" id="XCG49487.1"/>
    </source>
</evidence>
<feature type="domain" description="Xylose isomerase-like TIM barrel" evidence="1">
    <location>
        <begin position="30"/>
        <end position="262"/>
    </location>
</feature>
<dbReference type="EMBL" id="CP159253">
    <property type="protein sequence ID" value="XCG49487.1"/>
    <property type="molecule type" value="Genomic_DNA"/>
</dbReference>
<dbReference type="InterPro" id="IPR013022">
    <property type="entry name" value="Xyl_isomerase-like_TIM-brl"/>
</dbReference>
<dbReference type="InterPro" id="IPR036237">
    <property type="entry name" value="Xyl_isomerase-like_sf"/>
</dbReference>
<sequence>MTEIVEGLSINLATVRQQWGFAEAVEGCLRHGIRAIAPWRDQVAAAGLDEAARIVREEGLQVTGLCRGGFFPGPDAEGRRAAIDDNRRAVEEAAALRADCLVLVVGGLPAGSRDIAGARTMVVEGIAAVLPDAIAAGVPLAIEPLHPMYAADRACVNTLSQALDICDALDPQKTGVLGVALDVYHCWWDPDLKAQALRAGPNRLMAHHICDWLVPTRDMLTDRGMMGDGVIDLPAIRRMVEAAGFFGPQEVEIFSAENWWKKPGDEVLTTCVERFREVCGN</sequence>
<organism evidence="2">
    <name type="scientific">Mesorhizobium sp. WSM2240</name>
    <dbReference type="NCBI Taxonomy" id="3228851"/>
    <lineage>
        <taxon>Bacteria</taxon>
        <taxon>Pseudomonadati</taxon>
        <taxon>Pseudomonadota</taxon>
        <taxon>Alphaproteobacteria</taxon>
        <taxon>Hyphomicrobiales</taxon>
        <taxon>Phyllobacteriaceae</taxon>
        <taxon>Mesorhizobium</taxon>
    </lineage>
</organism>
<proteinExistence type="predicted"/>
<dbReference type="PANTHER" id="PTHR12110:SF52">
    <property type="entry name" value="XYLOSE ISOMERASE"/>
    <property type="match status" value="1"/>
</dbReference>
<protein>
    <submittedName>
        <fullName evidence="2">Sugar phosphate isomerase/epimerase family protein</fullName>
    </submittedName>
</protein>
<evidence type="ECO:0000259" key="1">
    <source>
        <dbReference type="Pfam" id="PF01261"/>
    </source>
</evidence>
<dbReference type="AlphaFoldDB" id="A0AAU8CRK7"/>
<name>A0AAU8CRK7_9HYPH</name>
<dbReference type="GO" id="GO:0016853">
    <property type="term" value="F:isomerase activity"/>
    <property type="evidence" value="ECO:0007669"/>
    <property type="project" value="UniProtKB-KW"/>
</dbReference>
<dbReference type="PANTHER" id="PTHR12110">
    <property type="entry name" value="HYDROXYPYRUVATE ISOMERASE"/>
    <property type="match status" value="1"/>
</dbReference>
<dbReference type="InterPro" id="IPR050312">
    <property type="entry name" value="IolE/XylAMocC-like"/>
</dbReference>
<keyword evidence="2" id="KW-0413">Isomerase</keyword>
<reference evidence="2" key="1">
    <citation type="submission" date="2024-06" db="EMBL/GenBank/DDBJ databases">
        <title>Mesorhizobium karijinii sp. nov., a symbiont of the iconic Swainsona formosa from arid Australia.</title>
        <authorList>
            <person name="Hill Y.J."/>
            <person name="Watkin E.L.J."/>
            <person name="O'Hara G.W."/>
            <person name="Terpolilli J."/>
            <person name="Tye M.L."/>
            <person name="Kohlmeier M.G."/>
        </authorList>
    </citation>
    <scope>NUCLEOTIDE SEQUENCE</scope>
    <source>
        <strain evidence="2">WSM2240</strain>
    </source>
</reference>
<accession>A0AAU8CRK7</accession>
<dbReference type="Gene3D" id="3.20.20.150">
    <property type="entry name" value="Divalent-metal-dependent TIM barrel enzymes"/>
    <property type="match status" value="1"/>
</dbReference>
<dbReference type="RefSeq" id="WP_353642979.1">
    <property type="nucleotide sequence ID" value="NZ_CP159253.1"/>
</dbReference>